<dbReference type="SUPFAM" id="SSF57277">
    <property type="entry name" value="Granulin repeat"/>
    <property type="match status" value="1"/>
</dbReference>
<dbReference type="GO" id="GO:0004197">
    <property type="term" value="F:cysteine-type endopeptidase activity"/>
    <property type="evidence" value="ECO:0000318"/>
    <property type="project" value="GO_Central"/>
</dbReference>
<reference evidence="13 14" key="1">
    <citation type="journal article" date="2014" name="Nat. Commun.">
        <title>Klebsormidium flaccidum genome reveals primary factors for plant terrestrial adaptation.</title>
        <authorList>
            <person name="Hori K."/>
            <person name="Maruyama F."/>
            <person name="Fujisawa T."/>
            <person name="Togashi T."/>
            <person name="Yamamoto N."/>
            <person name="Seo M."/>
            <person name="Sato S."/>
            <person name="Yamada T."/>
            <person name="Mori H."/>
            <person name="Tajima N."/>
            <person name="Moriyama T."/>
            <person name="Ikeuchi M."/>
            <person name="Watanabe M."/>
            <person name="Wada H."/>
            <person name="Kobayashi K."/>
            <person name="Saito M."/>
            <person name="Masuda T."/>
            <person name="Sasaki-Sekimoto Y."/>
            <person name="Mashiguchi K."/>
            <person name="Awai K."/>
            <person name="Shimojima M."/>
            <person name="Masuda S."/>
            <person name="Iwai M."/>
            <person name="Nobusawa T."/>
            <person name="Narise T."/>
            <person name="Kondo S."/>
            <person name="Saito H."/>
            <person name="Sato R."/>
            <person name="Murakawa M."/>
            <person name="Ihara Y."/>
            <person name="Oshima-Yamada Y."/>
            <person name="Ohtaka K."/>
            <person name="Satoh M."/>
            <person name="Sonobe K."/>
            <person name="Ishii M."/>
            <person name="Ohtani R."/>
            <person name="Kanamori-Sato M."/>
            <person name="Honoki R."/>
            <person name="Miyazaki D."/>
            <person name="Mochizuki H."/>
            <person name="Umetsu J."/>
            <person name="Higashi K."/>
            <person name="Shibata D."/>
            <person name="Kamiya Y."/>
            <person name="Sato N."/>
            <person name="Nakamura Y."/>
            <person name="Tabata S."/>
            <person name="Ida S."/>
            <person name="Kurokawa K."/>
            <person name="Ohta H."/>
        </authorList>
    </citation>
    <scope>NUCLEOTIDE SEQUENCE [LARGE SCALE GENOMIC DNA]</scope>
    <source>
        <strain evidence="13 14">NIES-2285</strain>
    </source>
</reference>
<keyword evidence="14" id="KW-1185">Reference proteome</keyword>
<evidence type="ECO:0000256" key="4">
    <source>
        <dbReference type="ARBA" id="ARBA00022801"/>
    </source>
</evidence>
<evidence type="ECO:0000313" key="14">
    <source>
        <dbReference type="Proteomes" id="UP000054558"/>
    </source>
</evidence>
<feature type="domain" description="Peptidase C1A papain C-terminal" evidence="11">
    <location>
        <begin position="129"/>
        <end position="343"/>
    </location>
</feature>
<dbReference type="SMART" id="SM00645">
    <property type="entry name" value="Pept_C1"/>
    <property type="match status" value="1"/>
</dbReference>
<feature type="chain" id="PRO_5018608586" evidence="9">
    <location>
        <begin position="23"/>
        <end position="471"/>
    </location>
</feature>
<keyword evidence="7" id="KW-0325">Glycoprotein</keyword>
<dbReference type="EMBL" id="DF237083">
    <property type="protein sequence ID" value="GAQ83052.1"/>
    <property type="molecule type" value="Genomic_DNA"/>
</dbReference>
<dbReference type="Pfam" id="PF08246">
    <property type="entry name" value="Inhibitor_I29"/>
    <property type="match status" value="1"/>
</dbReference>
<evidence type="ECO:0000256" key="3">
    <source>
        <dbReference type="ARBA" id="ARBA00022729"/>
    </source>
</evidence>
<dbReference type="AlphaFoldDB" id="A0A1Y1HZ86"/>
<sequence length="471" mass="51958">MAPSFRLLSILLLLSSALAAHAYDLGYEPQDLSSEEALRSLFTRWTESHRKFYNALGEDEERFGIFKDNLLYIHEYNEQHGSHKLGLNEYADLTHEEFKENRLGYSYDRVANLLRMPRGEFVHGAVTEVPEEVNWVEKGAVTAVKNQARCGSCWAFSTTGAVEGVNQLVTGSLTSLSEQELVDCDKVHDMGCQGGLMDFAFQFIIDNGGLDTEEDYPYKGYNERCDVDKENMRVVTIDDFEDVPANSESSLKQAVSQQPVSVAIEADKRPFQFYRGGVFDGECGTALNHGVLAVGYGVEDGTPYWLVKNSWGPGWGADGYIKIKRDTAPEGLCGIAKVASYPLKKGPNPPPGPPKPHPPAPEPEQCDATHTCNEGTTCCCSIPLGKFCLAWGCCPMTGATCCEDHRHCCPKEYPVCHLEIGLCAKGENVLEGSVPMVKKEPAHFHFNWAALSESIGVEPVKEQPEEAVQIM</sequence>
<dbReference type="InterPro" id="IPR025660">
    <property type="entry name" value="Pept_his_AS"/>
</dbReference>
<dbReference type="InterPro" id="IPR038765">
    <property type="entry name" value="Papain-like_cys_pep_sf"/>
</dbReference>
<dbReference type="SMART" id="SM00277">
    <property type="entry name" value="GRAN"/>
    <property type="match status" value="1"/>
</dbReference>
<evidence type="ECO:0000313" key="13">
    <source>
        <dbReference type="EMBL" id="GAQ83052.1"/>
    </source>
</evidence>
<evidence type="ECO:0000256" key="5">
    <source>
        <dbReference type="ARBA" id="ARBA00022807"/>
    </source>
</evidence>
<evidence type="ECO:0000256" key="1">
    <source>
        <dbReference type="ARBA" id="ARBA00008455"/>
    </source>
</evidence>
<dbReference type="InterPro" id="IPR000118">
    <property type="entry name" value="Granulin"/>
</dbReference>
<dbReference type="InterPro" id="IPR037277">
    <property type="entry name" value="Granulin_sf"/>
</dbReference>
<dbReference type="GO" id="GO:0005764">
    <property type="term" value="C:lysosome"/>
    <property type="evidence" value="ECO:0000318"/>
    <property type="project" value="GO_Central"/>
</dbReference>
<evidence type="ECO:0000256" key="6">
    <source>
        <dbReference type="ARBA" id="ARBA00023157"/>
    </source>
</evidence>
<dbReference type="GO" id="GO:0005615">
    <property type="term" value="C:extracellular space"/>
    <property type="evidence" value="ECO:0000318"/>
    <property type="project" value="GO_Central"/>
</dbReference>
<keyword evidence="6" id="KW-1015">Disulfide bond</keyword>
<comment type="similarity">
    <text evidence="1">Belongs to the peptidase C1 family.</text>
</comment>
<protein>
    <submittedName>
        <fullName evidence="13">Uncharacterized protein</fullName>
    </submittedName>
</protein>
<evidence type="ECO:0000256" key="2">
    <source>
        <dbReference type="ARBA" id="ARBA00022670"/>
    </source>
</evidence>
<evidence type="ECO:0000259" key="11">
    <source>
        <dbReference type="SMART" id="SM00645"/>
    </source>
</evidence>
<dbReference type="PROSITE" id="PS00139">
    <property type="entry name" value="THIOL_PROTEASE_CYS"/>
    <property type="match status" value="1"/>
</dbReference>
<dbReference type="Pfam" id="PF00396">
    <property type="entry name" value="Granulin"/>
    <property type="match status" value="1"/>
</dbReference>
<proteinExistence type="inferred from homology"/>
<keyword evidence="2" id="KW-0645">Protease</keyword>
<dbReference type="SUPFAM" id="SSF54001">
    <property type="entry name" value="Cysteine proteinases"/>
    <property type="match status" value="1"/>
</dbReference>
<evidence type="ECO:0000259" key="10">
    <source>
        <dbReference type="SMART" id="SM00277"/>
    </source>
</evidence>
<feature type="compositionally biased region" description="Pro residues" evidence="8">
    <location>
        <begin position="347"/>
        <end position="362"/>
    </location>
</feature>
<dbReference type="Pfam" id="PF00112">
    <property type="entry name" value="Peptidase_C1"/>
    <property type="match status" value="1"/>
</dbReference>
<feature type="region of interest" description="Disordered" evidence="8">
    <location>
        <begin position="344"/>
        <end position="366"/>
    </location>
</feature>
<dbReference type="STRING" id="105231.A0A1Y1HZ86"/>
<organism evidence="13 14">
    <name type="scientific">Klebsormidium nitens</name>
    <name type="common">Green alga</name>
    <name type="synonym">Ulothrix nitens</name>
    <dbReference type="NCBI Taxonomy" id="105231"/>
    <lineage>
        <taxon>Eukaryota</taxon>
        <taxon>Viridiplantae</taxon>
        <taxon>Streptophyta</taxon>
        <taxon>Klebsormidiophyceae</taxon>
        <taxon>Klebsormidiales</taxon>
        <taxon>Klebsormidiaceae</taxon>
        <taxon>Klebsormidium</taxon>
    </lineage>
</organism>
<dbReference type="InterPro" id="IPR013201">
    <property type="entry name" value="Prot_inhib_I29"/>
</dbReference>
<dbReference type="PROSITE" id="PS00639">
    <property type="entry name" value="THIOL_PROTEASE_HIS"/>
    <property type="match status" value="1"/>
</dbReference>
<dbReference type="Gene3D" id="2.10.25.160">
    <property type="entry name" value="Granulin"/>
    <property type="match status" value="1"/>
</dbReference>
<dbReference type="PANTHER" id="PTHR12411">
    <property type="entry name" value="CYSTEINE PROTEASE FAMILY C1-RELATED"/>
    <property type="match status" value="1"/>
</dbReference>
<dbReference type="InterPro" id="IPR000169">
    <property type="entry name" value="Pept_cys_AS"/>
</dbReference>
<dbReference type="GO" id="GO:0051603">
    <property type="term" value="P:proteolysis involved in protein catabolic process"/>
    <property type="evidence" value="ECO:0000318"/>
    <property type="project" value="GO_Central"/>
</dbReference>
<dbReference type="PRINTS" id="PR00705">
    <property type="entry name" value="PAPAIN"/>
</dbReference>
<accession>A0A1Y1HZ86</accession>
<dbReference type="OrthoDB" id="10253408at2759"/>
<evidence type="ECO:0000256" key="8">
    <source>
        <dbReference type="SAM" id="MobiDB-lite"/>
    </source>
</evidence>
<dbReference type="InterPro" id="IPR000668">
    <property type="entry name" value="Peptidase_C1A_C"/>
</dbReference>
<name>A0A1Y1HZ86_KLENI</name>
<dbReference type="PROSITE" id="PS00640">
    <property type="entry name" value="THIOL_PROTEASE_ASN"/>
    <property type="match status" value="1"/>
</dbReference>
<evidence type="ECO:0000259" key="12">
    <source>
        <dbReference type="SMART" id="SM00848"/>
    </source>
</evidence>
<keyword evidence="5" id="KW-0788">Thiol protease</keyword>
<keyword evidence="3 9" id="KW-0732">Signal</keyword>
<dbReference type="InterPro" id="IPR013128">
    <property type="entry name" value="Peptidase_C1A"/>
</dbReference>
<dbReference type="InterPro" id="IPR025661">
    <property type="entry name" value="Pept_asp_AS"/>
</dbReference>
<dbReference type="OMA" id="YPYHARD"/>
<gene>
    <name evidence="13" type="ORF">KFL_001340060</name>
</gene>
<keyword evidence="4" id="KW-0378">Hydrolase</keyword>
<evidence type="ECO:0000256" key="7">
    <source>
        <dbReference type="ARBA" id="ARBA00023180"/>
    </source>
</evidence>
<dbReference type="InterPro" id="IPR039417">
    <property type="entry name" value="Peptidase_C1A_papain-like"/>
</dbReference>
<dbReference type="SMART" id="SM00848">
    <property type="entry name" value="Inhibitor_I29"/>
    <property type="match status" value="1"/>
</dbReference>
<dbReference type="Proteomes" id="UP000054558">
    <property type="component" value="Unassembled WGS sequence"/>
</dbReference>
<dbReference type="Gene3D" id="3.90.70.10">
    <property type="entry name" value="Cysteine proteinases"/>
    <property type="match status" value="1"/>
</dbReference>
<dbReference type="CDD" id="cd02248">
    <property type="entry name" value="Peptidase_C1A"/>
    <property type="match status" value="1"/>
</dbReference>
<feature type="signal peptide" evidence="9">
    <location>
        <begin position="1"/>
        <end position="22"/>
    </location>
</feature>
<evidence type="ECO:0000256" key="9">
    <source>
        <dbReference type="SAM" id="SignalP"/>
    </source>
</evidence>
<feature type="domain" description="Cathepsin propeptide inhibitor" evidence="12">
    <location>
        <begin position="42"/>
        <end position="98"/>
    </location>
</feature>
<dbReference type="FunFam" id="3.90.70.10:FF:000023">
    <property type="entry name" value="Senescence-specific cysteine protease SAG39"/>
    <property type="match status" value="1"/>
</dbReference>
<feature type="domain" description="Granulins" evidence="10">
    <location>
        <begin position="366"/>
        <end position="423"/>
    </location>
</feature>